<dbReference type="InterPro" id="IPR011006">
    <property type="entry name" value="CheY-like_superfamily"/>
</dbReference>
<dbReference type="EMBL" id="WIVX01000184">
    <property type="protein sequence ID" value="MQU34474.1"/>
    <property type="molecule type" value="Genomic_DNA"/>
</dbReference>
<feature type="modified residue" description="4-aspartylphosphate" evidence="2">
    <location>
        <position position="78"/>
    </location>
</feature>
<feature type="domain" description="Response regulatory" evidence="4">
    <location>
        <begin position="28"/>
        <end position="144"/>
    </location>
</feature>
<sequence>MNEHDILTDAERELLSEVMQAPAPAEQCVLIVEDDPCARELLAELLSLHGIDCATASNGTQALALLDSALPIGLMLTDLRMEPHDGLHLIRQVRESERAELPIIIMSGDAEVRDAIEAMHLNVLDFLLKPIDPLKLLDLIREELDLDLDPDCDCDPDPDPDPDPDLDPDL</sequence>
<evidence type="ECO:0000259" key="4">
    <source>
        <dbReference type="PROSITE" id="PS50110"/>
    </source>
</evidence>
<protein>
    <submittedName>
        <fullName evidence="6">Response regulator</fullName>
    </submittedName>
</protein>
<dbReference type="RefSeq" id="WP_153351003.1">
    <property type="nucleotide sequence ID" value="NZ_WIVX01000184.1"/>
</dbReference>
<feature type="region of interest" description="Disordered" evidence="3">
    <location>
        <begin position="149"/>
        <end position="170"/>
    </location>
</feature>
<dbReference type="Pfam" id="PF00072">
    <property type="entry name" value="Response_reg"/>
    <property type="match status" value="1"/>
</dbReference>
<dbReference type="PROSITE" id="PS50110">
    <property type="entry name" value="RESPONSE_REGULATORY"/>
    <property type="match status" value="1"/>
</dbReference>
<dbReference type="EMBL" id="WIWF01000047">
    <property type="protein sequence ID" value="MQT75387.1"/>
    <property type="molecule type" value="Genomic_DNA"/>
</dbReference>
<evidence type="ECO:0000313" key="5">
    <source>
        <dbReference type="EMBL" id="MQT75387.1"/>
    </source>
</evidence>
<dbReference type="InterPro" id="IPR001789">
    <property type="entry name" value="Sig_transdc_resp-reg_receiver"/>
</dbReference>
<dbReference type="SMART" id="SM00448">
    <property type="entry name" value="REC"/>
    <property type="match status" value="1"/>
</dbReference>
<evidence type="ECO:0000313" key="8">
    <source>
        <dbReference type="Proteomes" id="UP000470186"/>
    </source>
</evidence>
<gene>
    <name evidence="6" type="ORF">GHO30_24385</name>
    <name evidence="5" type="ORF">GHO37_13880</name>
</gene>
<reference evidence="7 8" key="1">
    <citation type="submission" date="2019-10" db="EMBL/GenBank/DDBJ databases">
        <title>Evaluation of single-gene subtyping targets for Pseudomonas.</title>
        <authorList>
            <person name="Reichler S.J."/>
            <person name="Orsi R.H."/>
            <person name="Wiedmann M."/>
            <person name="Martin N.H."/>
            <person name="Murphy S.I."/>
        </authorList>
    </citation>
    <scope>NUCLEOTIDE SEQUENCE [LARGE SCALE GENOMIC DNA]</scope>
    <source>
        <strain evidence="6 8">FSL R10-2107</strain>
        <strain evidence="5 7">FSL R10-2932</strain>
    </source>
</reference>
<keyword evidence="8" id="KW-1185">Reference proteome</keyword>
<dbReference type="AlphaFoldDB" id="A0A7X2CKF9"/>
<dbReference type="PANTHER" id="PTHR44591:SF3">
    <property type="entry name" value="RESPONSE REGULATORY DOMAIN-CONTAINING PROTEIN"/>
    <property type="match status" value="1"/>
</dbReference>
<comment type="caution">
    <text evidence="6">The sequence shown here is derived from an EMBL/GenBank/DDBJ whole genome shotgun (WGS) entry which is preliminary data.</text>
</comment>
<dbReference type="Proteomes" id="UP000447574">
    <property type="component" value="Unassembled WGS sequence"/>
</dbReference>
<dbReference type="SUPFAM" id="SSF52172">
    <property type="entry name" value="CheY-like"/>
    <property type="match status" value="1"/>
</dbReference>
<dbReference type="InterPro" id="IPR050595">
    <property type="entry name" value="Bact_response_regulator"/>
</dbReference>
<organism evidence="6 8">
    <name type="scientific">Pseudomonas helleri</name>
    <dbReference type="NCBI Taxonomy" id="1608996"/>
    <lineage>
        <taxon>Bacteria</taxon>
        <taxon>Pseudomonadati</taxon>
        <taxon>Pseudomonadota</taxon>
        <taxon>Gammaproteobacteria</taxon>
        <taxon>Pseudomonadales</taxon>
        <taxon>Pseudomonadaceae</taxon>
        <taxon>Pseudomonas</taxon>
    </lineage>
</organism>
<keyword evidence="1 2" id="KW-0597">Phosphoprotein</keyword>
<evidence type="ECO:0000256" key="2">
    <source>
        <dbReference type="PROSITE-ProRule" id="PRU00169"/>
    </source>
</evidence>
<evidence type="ECO:0000313" key="6">
    <source>
        <dbReference type="EMBL" id="MQU34474.1"/>
    </source>
</evidence>
<dbReference type="GO" id="GO:0000160">
    <property type="term" value="P:phosphorelay signal transduction system"/>
    <property type="evidence" value="ECO:0007669"/>
    <property type="project" value="InterPro"/>
</dbReference>
<name>A0A7X2CKF9_9PSED</name>
<dbReference type="Gene3D" id="3.40.50.2300">
    <property type="match status" value="1"/>
</dbReference>
<evidence type="ECO:0000256" key="3">
    <source>
        <dbReference type="SAM" id="MobiDB-lite"/>
    </source>
</evidence>
<dbReference type="Proteomes" id="UP000470186">
    <property type="component" value="Unassembled WGS sequence"/>
</dbReference>
<accession>A0A7X2CKF9</accession>
<dbReference type="PANTHER" id="PTHR44591">
    <property type="entry name" value="STRESS RESPONSE REGULATOR PROTEIN 1"/>
    <property type="match status" value="1"/>
</dbReference>
<evidence type="ECO:0000256" key="1">
    <source>
        <dbReference type="ARBA" id="ARBA00022553"/>
    </source>
</evidence>
<proteinExistence type="predicted"/>
<evidence type="ECO:0000313" key="7">
    <source>
        <dbReference type="Proteomes" id="UP000447574"/>
    </source>
</evidence>